<dbReference type="InterPro" id="IPR036220">
    <property type="entry name" value="UDP-Glc/GDP-Man_DH_C_sf"/>
</dbReference>
<comment type="caution">
    <text evidence="1">The sequence shown here is derived from an EMBL/GenBank/DDBJ whole genome shotgun (WGS) entry which is preliminary data.</text>
</comment>
<dbReference type="Proteomes" id="UP001365405">
    <property type="component" value="Unassembled WGS sequence"/>
</dbReference>
<name>A0ABU9CHR1_9BURK</name>
<dbReference type="EMBL" id="JBBUTH010000003">
    <property type="protein sequence ID" value="MEK8050062.1"/>
    <property type="molecule type" value="Genomic_DNA"/>
</dbReference>
<evidence type="ECO:0000313" key="2">
    <source>
        <dbReference type="Proteomes" id="UP001365405"/>
    </source>
</evidence>
<accession>A0ABU9CHR1</accession>
<keyword evidence="2" id="KW-1185">Reference proteome</keyword>
<sequence>MTLSALATATPATAPETAAIAALARARHALQVRSTAVHRPDPAAGLAQLQRRAPHMLERITERFGICLAGRSFGLWGDEAAQWLVDSPLVAGLLRRGATVSAHDPLALPGVRNAGCAGLGLHWTDSPLAVAEGASALLLAGDGAPPNAGDLAALRGLMAHPVLLDLTGRGDASLSAALGFVHVGVARPRADEPFSRPTAPLALPACPLPA</sequence>
<protein>
    <submittedName>
        <fullName evidence="1">UDP binding domain-containing protein</fullName>
    </submittedName>
</protein>
<organism evidence="1 2">
    <name type="scientific">Pseudaquabacterium inlustre</name>
    <dbReference type="NCBI Taxonomy" id="2984192"/>
    <lineage>
        <taxon>Bacteria</taxon>
        <taxon>Pseudomonadati</taxon>
        <taxon>Pseudomonadota</taxon>
        <taxon>Betaproteobacteria</taxon>
        <taxon>Burkholderiales</taxon>
        <taxon>Sphaerotilaceae</taxon>
        <taxon>Pseudaquabacterium</taxon>
    </lineage>
</organism>
<reference evidence="1 2" key="1">
    <citation type="submission" date="2024-04" db="EMBL/GenBank/DDBJ databases">
        <title>Novel species of the genus Ideonella isolated from streams.</title>
        <authorList>
            <person name="Lu H."/>
        </authorList>
    </citation>
    <scope>NUCLEOTIDE SEQUENCE [LARGE SCALE GENOMIC DNA]</scope>
    <source>
        <strain evidence="1 2">DXS22W</strain>
    </source>
</reference>
<dbReference type="RefSeq" id="WP_341409730.1">
    <property type="nucleotide sequence ID" value="NZ_JBBUTH010000003.1"/>
</dbReference>
<gene>
    <name evidence="1" type="ORF">AACH10_07420</name>
</gene>
<proteinExistence type="predicted"/>
<dbReference type="Gene3D" id="3.40.50.720">
    <property type="entry name" value="NAD(P)-binding Rossmann-like Domain"/>
    <property type="match status" value="1"/>
</dbReference>
<dbReference type="SUPFAM" id="SSF52413">
    <property type="entry name" value="UDP-glucose/GDP-mannose dehydrogenase C-terminal domain"/>
    <property type="match status" value="1"/>
</dbReference>
<evidence type="ECO:0000313" key="1">
    <source>
        <dbReference type="EMBL" id="MEK8050062.1"/>
    </source>
</evidence>